<comment type="caution">
    <text evidence="2">The sequence shown here is derived from an EMBL/GenBank/DDBJ whole genome shotgun (WGS) entry which is preliminary data.</text>
</comment>
<organism evidence="2 3">
    <name type="scientific">Protopolystoma xenopodis</name>
    <dbReference type="NCBI Taxonomy" id="117903"/>
    <lineage>
        <taxon>Eukaryota</taxon>
        <taxon>Metazoa</taxon>
        <taxon>Spiralia</taxon>
        <taxon>Lophotrochozoa</taxon>
        <taxon>Platyhelminthes</taxon>
        <taxon>Monogenea</taxon>
        <taxon>Polyopisthocotylea</taxon>
        <taxon>Polystomatidea</taxon>
        <taxon>Polystomatidae</taxon>
        <taxon>Protopolystoma</taxon>
    </lineage>
</organism>
<evidence type="ECO:0000313" key="3">
    <source>
        <dbReference type="Proteomes" id="UP000784294"/>
    </source>
</evidence>
<feature type="compositionally biased region" description="Low complexity" evidence="1">
    <location>
        <begin position="191"/>
        <end position="217"/>
    </location>
</feature>
<feature type="region of interest" description="Disordered" evidence="1">
    <location>
        <begin position="85"/>
        <end position="104"/>
    </location>
</feature>
<feature type="region of interest" description="Disordered" evidence="1">
    <location>
        <begin position="166"/>
        <end position="233"/>
    </location>
</feature>
<feature type="compositionally biased region" description="Basic and acidic residues" evidence="1">
    <location>
        <begin position="93"/>
        <end position="104"/>
    </location>
</feature>
<evidence type="ECO:0000313" key="2">
    <source>
        <dbReference type="EMBL" id="VEL26263.1"/>
    </source>
</evidence>
<sequence length="256" mass="28460">MKADFRIYENVEKLSSPVKSLLAGFHVAQQALLDMINDLTLRTTRRVPITDPTHRQVLGRLRPQLPEFEAQHRVQIHLQLSGLGAQGAYNDSDGPHQNDAEHSDTGQNYGYLVLTGRPDCIEACLESEILPLLPVHETFPMAVEFHRNLLSPPAPTEAQNRINSGKLLASGSRGGGTSNRRGFGARGEALVSGRQKFQQQQSVRGQQYQKQQTTASQPVNKQPEDDSEEPDELLRKVDILRRKYGVHVSPTSVSLL</sequence>
<name>A0A3S5CPP6_9PLAT</name>
<dbReference type="AlphaFoldDB" id="A0A3S5CPP6"/>
<evidence type="ECO:0000256" key="1">
    <source>
        <dbReference type="SAM" id="MobiDB-lite"/>
    </source>
</evidence>
<keyword evidence="3" id="KW-1185">Reference proteome</keyword>
<accession>A0A3S5CPP6</accession>
<gene>
    <name evidence="2" type="ORF">PXEA_LOCUS19703</name>
</gene>
<protein>
    <submittedName>
        <fullName evidence="2">Uncharacterized protein</fullName>
    </submittedName>
</protein>
<proteinExistence type="predicted"/>
<reference evidence="2" key="1">
    <citation type="submission" date="2018-11" db="EMBL/GenBank/DDBJ databases">
        <authorList>
            <consortium name="Pathogen Informatics"/>
        </authorList>
    </citation>
    <scope>NUCLEOTIDE SEQUENCE</scope>
</reference>
<dbReference type="EMBL" id="CAAALY010079106">
    <property type="protein sequence ID" value="VEL26263.1"/>
    <property type="molecule type" value="Genomic_DNA"/>
</dbReference>
<dbReference type="Proteomes" id="UP000784294">
    <property type="component" value="Unassembled WGS sequence"/>
</dbReference>